<evidence type="ECO:0000256" key="5">
    <source>
        <dbReference type="ARBA" id="ARBA00023136"/>
    </source>
</evidence>
<dbReference type="EMBL" id="UINC01014392">
    <property type="protein sequence ID" value="SVA61413.1"/>
    <property type="molecule type" value="Genomic_DNA"/>
</dbReference>
<keyword evidence="3 6" id="KW-0812">Transmembrane</keyword>
<organism evidence="7">
    <name type="scientific">marine metagenome</name>
    <dbReference type="NCBI Taxonomy" id="408172"/>
    <lineage>
        <taxon>unclassified sequences</taxon>
        <taxon>metagenomes</taxon>
        <taxon>ecological metagenomes</taxon>
    </lineage>
</organism>
<accession>A0A381XB26</accession>
<evidence type="ECO:0000256" key="1">
    <source>
        <dbReference type="ARBA" id="ARBA00004651"/>
    </source>
</evidence>
<keyword evidence="4 6" id="KW-1133">Transmembrane helix</keyword>
<evidence type="ECO:0000256" key="3">
    <source>
        <dbReference type="ARBA" id="ARBA00022692"/>
    </source>
</evidence>
<feature type="transmembrane region" description="Helical" evidence="6">
    <location>
        <begin position="235"/>
        <end position="255"/>
    </location>
</feature>
<dbReference type="InterPro" id="IPR050833">
    <property type="entry name" value="Poly_Biosynth_Transport"/>
</dbReference>
<dbReference type="AlphaFoldDB" id="A0A381XB26"/>
<name>A0A381XB26_9ZZZZ</name>
<evidence type="ECO:0008006" key="8">
    <source>
        <dbReference type="Google" id="ProtNLM"/>
    </source>
</evidence>
<evidence type="ECO:0000313" key="7">
    <source>
        <dbReference type="EMBL" id="SVA61413.1"/>
    </source>
</evidence>
<feature type="transmembrane region" description="Helical" evidence="6">
    <location>
        <begin position="267"/>
        <end position="294"/>
    </location>
</feature>
<dbReference type="PANTHER" id="PTHR30250">
    <property type="entry name" value="PST FAMILY PREDICTED COLANIC ACID TRANSPORTER"/>
    <property type="match status" value="1"/>
</dbReference>
<feature type="transmembrane region" description="Helical" evidence="6">
    <location>
        <begin position="332"/>
        <end position="351"/>
    </location>
</feature>
<dbReference type="PANTHER" id="PTHR30250:SF28">
    <property type="entry name" value="POLYSACCHARIDE BIOSYNTHESIS PROTEIN"/>
    <property type="match status" value="1"/>
</dbReference>
<evidence type="ECO:0000256" key="6">
    <source>
        <dbReference type="SAM" id="Phobius"/>
    </source>
</evidence>
<feature type="transmembrane region" description="Helical" evidence="6">
    <location>
        <begin position="87"/>
        <end position="106"/>
    </location>
</feature>
<proteinExistence type="predicted"/>
<feature type="transmembrane region" description="Helical" evidence="6">
    <location>
        <begin position="112"/>
        <end position="130"/>
    </location>
</feature>
<feature type="transmembrane region" description="Helical" evidence="6">
    <location>
        <begin position="51"/>
        <end position="75"/>
    </location>
</feature>
<comment type="subcellular location">
    <subcellularLocation>
        <location evidence="1">Cell membrane</location>
        <topology evidence="1">Multi-pass membrane protein</topology>
    </subcellularLocation>
</comment>
<evidence type="ECO:0000256" key="4">
    <source>
        <dbReference type="ARBA" id="ARBA00022989"/>
    </source>
</evidence>
<reference evidence="7" key="1">
    <citation type="submission" date="2018-05" db="EMBL/GenBank/DDBJ databases">
        <authorList>
            <person name="Lanie J.A."/>
            <person name="Ng W.-L."/>
            <person name="Kazmierczak K.M."/>
            <person name="Andrzejewski T.M."/>
            <person name="Davidsen T.M."/>
            <person name="Wayne K.J."/>
            <person name="Tettelin H."/>
            <person name="Glass J.I."/>
            <person name="Rusch D."/>
            <person name="Podicherti R."/>
            <person name="Tsui H.-C.T."/>
            <person name="Winkler M.E."/>
        </authorList>
    </citation>
    <scope>NUCLEOTIDE SEQUENCE</scope>
</reference>
<feature type="transmembrane region" description="Helical" evidence="6">
    <location>
        <begin position="357"/>
        <end position="378"/>
    </location>
</feature>
<dbReference type="GO" id="GO:0005886">
    <property type="term" value="C:plasma membrane"/>
    <property type="evidence" value="ECO:0007669"/>
    <property type="project" value="UniProtKB-SubCell"/>
</dbReference>
<keyword evidence="2" id="KW-1003">Cell membrane</keyword>
<protein>
    <recommendedName>
        <fullName evidence="8">Polysaccharide biosynthesis protein C-terminal domain-containing protein</fullName>
    </recommendedName>
</protein>
<sequence>MTNYWNVIKNKLLKEDGIVSVGSADIIGGGISAIFWLYVASVMNPENYGEIHYFLAIAGMAQIFSMVGNSHALTVYSAKKENIQSTLFILSTIPTIISCIIIIMIFDRFDAGLLAIGFVVFESVNSVMLGRKFYRKYAKMILIQKSLTMLLGISFFYAFGPSGILFALVLTFIPHLTIFLKEFQNTKINFTLLKPRKNFIVNNYLMVLSGSFGGQIDKIILLPLLGFVIIGNYSLALQIFTVLVMFSAIVFKYLLPQDASGISNRNLKKITIMVAIGISIFGILVLPKLITLFFPKFIEAVDAIAIMSIAVIPDAITILYSSKMLGKEKSKFVLITKLVALATIIIGFILLGPILGIVGLAITFVIAVTLQASILAVADKIENGEQNVK</sequence>
<feature type="transmembrane region" description="Helical" evidence="6">
    <location>
        <begin position="18"/>
        <end position="39"/>
    </location>
</feature>
<feature type="transmembrane region" description="Helical" evidence="6">
    <location>
        <begin position="300"/>
        <end position="320"/>
    </location>
</feature>
<gene>
    <name evidence="7" type="ORF">METZ01_LOCUS114267</name>
</gene>
<evidence type="ECO:0000256" key="2">
    <source>
        <dbReference type="ARBA" id="ARBA00022475"/>
    </source>
</evidence>
<keyword evidence="5 6" id="KW-0472">Membrane</keyword>